<keyword evidence="1" id="KW-1133">Transmembrane helix</keyword>
<dbReference type="Proteomes" id="UP001314903">
    <property type="component" value="Unassembled WGS sequence"/>
</dbReference>
<name>A0ABS4KGH3_9FIRM</name>
<evidence type="ECO:0000313" key="3">
    <source>
        <dbReference type="Proteomes" id="UP001314903"/>
    </source>
</evidence>
<feature type="transmembrane region" description="Helical" evidence="1">
    <location>
        <begin position="143"/>
        <end position="173"/>
    </location>
</feature>
<dbReference type="RefSeq" id="WP_209659329.1">
    <property type="nucleotide sequence ID" value="NZ_JAGGLI010000005.1"/>
</dbReference>
<dbReference type="Pfam" id="PF04474">
    <property type="entry name" value="DUF554"/>
    <property type="match status" value="1"/>
</dbReference>
<dbReference type="PANTHER" id="PTHR36111">
    <property type="entry name" value="INNER MEMBRANE PROTEIN-RELATED"/>
    <property type="match status" value="1"/>
</dbReference>
<proteinExistence type="predicted"/>
<evidence type="ECO:0000313" key="2">
    <source>
        <dbReference type="EMBL" id="MBP2026878.1"/>
    </source>
</evidence>
<feature type="transmembrane region" description="Helical" evidence="1">
    <location>
        <begin position="185"/>
        <end position="204"/>
    </location>
</feature>
<keyword evidence="3" id="KW-1185">Reference proteome</keyword>
<dbReference type="PANTHER" id="PTHR36111:SF2">
    <property type="entry name" value="INNER MEMBRANE PROTEIN"/>
    <property type="match status" value="1"/>
</dbReference>
<accession>A0ABS4KGH3</accession>
<comment type="caution">
    <text evidence="2">The sequence shown here is derived from an EMBL/GenBank/DDBJ whole genome shotgun (WGS) entry which is preliminary data.</text>
</comment>
<keyword evidence="1" id="KW-0812">Transmembrane</keyword>
<organism evidence="2 3">
    <name type="scientific">Acetoanaerobium pronyense</name>
    <dbReference type="NCBI Taxonomy" id="1482736"/>
    <lineage>
        <taxon>Bacteria</taxon>
        <taxon>Bacillati</taxon>
        <taxon>Bacillota</taxon>
        <taxon>Clostridia</taxon>
        <taxon>Peptostreptococcales</taxon>
        <taxon>Filifactoraceae</taxon>
        <taxon>Acetoanaerobium</taxon>
    </lineage>
</organism>
<dbReference type="InterPro" id="IPR007563">
    <property type="entry name" value="DUF554"/>
</dbReference>
<evidence type="ECO:0000256" key="1">
    <source>
        <dbReference type="SAM" id="Phobius"/>
    </source>
</evidence>
<feature type="transmembrane region" description="Helical" evidence="1">
    <location>
        <begin position="56"/>
        <end position="74"/>
    </location>
</feature>
<keyword evidence="1" id="KW-0472">Membrane</keyword>
<reference evidence="2 3" key="1">
    <citation type="submission" date="2021-03" db="EMBL/GenBank/DDBJ databases">
        <title>Genomic Encyclopedia of Type Strains, Phase IV (KMG-IV): sequencing the most valuable type-strain genomes for metagenomic binning, comparative biology and taxonomic classification.</title>
        <authorList>
            <person name="Goeker M."/>
        </authorList>
    </citation>
    <scope>NUCLEOTIDE SEQUENCE [LARGE SCALE GENOMIC DNA]</scope>
    <source>
        <strain evidence="2 3">DSM 27512</strain>
    </source>
</reference>
<sequence>MLGTIVNSLAIIIGSLAGLILKGGIPVSMGDTITKGLGLCIMYIGISGTMKGEDMLLLIFSVVIGAVIGEIIDIDKRFSNFGNKVEKLLSKNGESKVAEGFVNASLLFCVGSMAVVGALQSGLEGNHETLYTKSVLDGITSVIFTSTMGIGVILSAISVFIYQGAITVLASFLKNLLTDPIVREMSAVGSLLIVGIGFNLLGAAKVKVANLLPAVFVPFVYGIIQLFIL</sequence>
<feature type="transmembrane region" description="Helical" evidence="1">
    <location>
        <begin position="210"/>
        <end position="228"/>
    </location>
</feature>
<gene>
    <name evidence="2" type="ORF">J2Z35_000670</name>
</gene>
<feature type="transmembrane region" description="Helical" evidence="1">
    <location>
        <begin position="101"/>
        <end position="123"/>
    </location>
</feature>
<feature type="transmembrane region" description="Helical" evidence="1">
    <location>
        <begin position="32"/>
        <end position="50"/>
    </location>
</feature>
<protein>
    <submittedName>
        <fullName evidence="2">Membrane protein YqgA involved in biofilm formation</fullName>
    </submittedName>
</protein>
<feature type="transmembrane region" description="Helical" evidence="1">
    <location>
        <begin position="6"/>
        <end position="25"/>
    </location>
</feature>
<dbReference type="EMBL" id="JAGGLI010000005">
    <property type="protein sequence ID" value="MBP2026878.1"/>
    <property type="molecule type" value="Genomic_DNA"/>
</dbReference>